<proteinExistence type="inferred from homology"/>
<dbReference type="InterPro" id="IPR022649">
    <property type="entry name" value="Pr_cel_nuc_antig_C"/>
</dbReference>
<evidence type="ECO:0000259" key="3">
    <source>
        <dbReference type="Pfam" id="PF00705"/>
    </source>
</evidence>
<dbReference type="InterPro" id="IPR000730">
    <property type="entry name" value="Pr_cel_nuc_antig"/>
</dbReference>
<dbReference type="PANTHER" id="PTHR11352">
    <property type="entry name" value="PROLIFERATING CELL NUCLEAR ANTIGEN"/>
    <property type="match status" value="1"/>
</dbReference>
<dbReference type="PANTHER" id="PTHR11352:SF0">
    <property type="entry name" value="PROLIFERATING CELL NUCLEAR ANTIGEN"/>
    <property type="match status" value="1"/>
</dbReference>
<dbReference type="Pfam" id="PF00705">
    <property type="entry name" value="PCNA_N"/>
    <property type="match status" value="1"/>
</dbReference>
<evidence type="ECO:0000259" key="4">
    <source>
        <dbReference type="Pfam" id="PF02747"/>
    </source>
</evidence>
<dbReference type="NCBIfam" id="TIGR00590">
    <property type="entry name" value="pcna"/>
    <property type="match status" value="1"/>
</dbReference>
<dbReference type="AlphaFoldDB" id="A0A6C0K7D6"/>
<dbReference type="Gene3D" id="3.70.10.10">
    <property type="match status" value="1"/>
</dbReference>
<dbReference type="InterPro" id="IPR046938">
    <property type="entry name" value="DNA_clamp_sf"/>
</dbReference>
<dbReference type="GO" id="GO:0006298">
    <property type="term" value="P:mismatch repair"/>
    <property type="evidence" value="ECO:0007669"/>
    <property type="project" value="TreeGrafter"/>
</dbReference>
<dbReference type="EMBL" id="MN740809">
    <property type="protein sequence ID" value="QHU12730.1"/>
    <property type="molecule type" value="Genomic_DNA"/>
</dbReference>
<evidence type="ECO:0000313" key="5">
    <source>
        <dbReference type="EMBL" id="QHU12730.1"/>
    </source>
</evidence>
<protein>
    <recommendedName>
        <fullName evidence="6">Proliferating cell nuclear antigen PCNA N-terminal domain-containing protein</fullName>
    </recommendedName>
</protein>
<organism evidence="5">
    <name type="scientific">viral metagenome</name>
    <dbReference type="NCBI Taxonomy" id="1070528"/>
    <lineage>
        <taxon>unclassified sequences</taxon>
        <taxon>metagenomes</taxon>
        <taxon>organismal metagenomes</taxon>
    </lineage>
</organism>
<evidence type="ECO:0000256" key="2">
    <source>
        <dbReference type="ARBA" id="ARBA00023125"/>
    </source>
</evidence>
<evidence type="ECO:0000256" key="1">
    <source>
        <dbReference type="ARBA" id="ARBA00010462"/>
    </source>
</evidence>
<comment type="similarity">
    <text evidence="1">Belongs to the PCNA family.</text>
</comment>
<sequence length="277" mass="31170">MSLVSTTNPNGNLLEVRTVQSGAFRTLIEALKEILTEANLEFDSTGIKIMAVDETHTVLVYLRLHADRFENYFCPAKYVLGVNMIYFFKLIKTMGNNDSLTMYLPANNPNKLGIRMENSEKSTVTNYFLKLFDTDVEDIQIPSLNFTSIIHMPSTDLQKICRDMNALGEKLDVEITSSSSDLIFKCIGDFAEQETIISENNTSNMKVHKSVGSAAEIVQGIFQLKHLVLFTKCTSLCPSIELYLKNDYPLILRYTVANLGEVKLVLAPMKNKQQGIM</sequence>
<dbReference type="GO" id="GO:0006275">
    <property type="term" value="P:regulation of DNA replication"/>
    <property type="evidence" value="ECO:0007669"/>
    <property type="project" value="InterPro"/>
</dbReference>
<dbReference type="GO" id="GO:0019985">
    <property type="term" value="P:translesion synthesis"/>
    <property type="evidence" value="ECO:0007669"/>
    <property type="project" value="TreeGrafter"/>
</dbReference>
<dbReference type="CDD" id="cd00577">
    <property type="entry name" value="PCNA"/>
    <property type="match status" value="1"/>
</dbReference>
<feature type="domain" description="Proliferating cell nuclear antigen PCNA C-terminal" evidence="4">
    <location>
        <begin position="141"/>
        <end position="268"/>
    </location>
</feature>
<dbReference type="InterPro" id="IPR022648">
    <property type="entry name" value="Pr_cel_nuc_antig_N"/>
</dbReference>
<dbReference type="GO" id="GO:0003677">
    <property type="term" value="F:DNA binding"/>
    <property type="evidence" value="ECO:0007669"/>
    <property type="project" value="UniProtKB-KW"/>
</dbReference>
<dbReference type="SUPFAM" id="SSF55979">
    <property type="entry name" value="DNA clamp"/>
    <property type="match status" value="2"/>
</dbReference>
<name>A0A6C0K7D6_9ZZZZ</name>
<keyword evidence="2" id="KW-0238">DNA-binding</keyword>
<dbReference type="PRINTS" id="PR00339">
    <property type="entry name" value="PCNACYCLIN"/>
</dbReference>
<dbReference type="GO" id="GO:0043626">
    <property type="term" value="C:PCNA complex"/>
    <property type="evidence" value="ECO:0007669"/>
    <property type="project" value="TreeGrafter"/>
</dbReference>
<feature type="domain" description="Proliferating cell nuclear antigen PCNA N-terminal" evidence="3">
    <location>
        <begin position="13"/>
        <end position="136"/>
    </location>
</feature>
<dbReference type="Pfam" id="PF02747">
    <property type="entry name" value="PCNA_C"/>
    <property type="match status" value="1"/>
</dbReference>
<reference evidence="5" key="1">
    <citation type="journal article" date="2020" name="Nature">
        <title>Giant virus diversity and host interactions through global metagenomics.</title>
        <authorList>
            <person name="Schulz F."/>
            <person name="Roux S."/>
            <person name="Paez-Espino D."/>
            <person name="Jungbluth S."/>
            <person name="Walsh D.A."/>
            <person name="Denef V.J."/>
            <person name="McMahon K.D."/>
            <person name="Konstantinidis K.T."/>
            <person name="Eloe-Fadrosh E.A."/>
            <person name="Kyrpides N.C."/>
            <person name="Woyke T."/>
        </authorList>
    </citation>
    <scope>NUCLEOTIDE SEQUENCE</scope>
    <source>
        <strain evidence="5">GVMAG-S-1101172-89</strain>
    </source>
</reference>
<dbReference type="GO" id="GO:0030337">
    <property type="term" value="F:DNA polymerase processivity factor activity"/>
    <property type="evidence" value="ECO:0007669"/>
    <property type="project" value="InterPro"/>
</dbReference>
<evidence type="ECO:0008006" key="6">
    <source>
        <dbReference type="Google" id="ProtNLM"/>
    </source>
</evidence>
<accession>A0A6C0K7D6</accession>
<dbReference type="HAMAP" id="MF_00317">
    <property type="entry name" value="DNApol_clamp_arch"/>
    <property type="match status" value="1"/>
</dbReference>
<dbReference type="GO" id="GO:0006272">
    <property type="term" value="P:leading strand elongation"/>
    <property type="evidence" value="ECO:0007669"/>
    <property type="project" value="TreeGrafter"/>
</dbReference>